<geneLocation type="plasmid" evidence="9 10">
    <name>pILYOP01</name>
</geneLocation>
<dbReference type="KEGG" id="ipo:Ilyop_2333"/>
<evidence type="ECO:0000256" key="5">
    <source>
        <dbReference type="ARBA" id="ARBA00022989"/>
    </source>
</evidence>
<feature type="binding site" evidence="7">
    <location>
        <position position="189"/>
    </location>
    <ligand>
        <name>Zn(2+)</name>
        <dbReference type="ChEBI" id="CHEBI:29105"/>
    </ligand>
</feature>
<feature type="transmembrane region" description="Helical" evidence="8">
    <location>
        <begin position="191"/>
        <end position="210"/>
    </location>
</feature>
<feature type="transmembrane region" description="Helical" evidence="8">
    <location>
        <begin position="12"/>
        <end position="32"/>
    </location>
</feature>
<keyword evidence="5 8" id="KW-1133">Transmembrane helix</keyword>
<keyword evidence="4 8" id="KW-0812">Transmembrane</keyword>
<accession>E3HD93</accession>
<comment type="similarity">
    <text evidence="2">Belongs to the UPF0073 (Hly-III) family.</text>
</comment>
<sequence length="211" mass="23495">MKIINKFSREEEIANALSHGLGIPLSVIALVFLSVKGVKSGNSLSAVGFISFGVSLFIMYTMSTLYHSLRPGRAKRVFERLDHCSIYILIAGTYTPFCFTLLKGKAGWILFGFQWGLALIGIIFKSIWIDRWVAAATAVYAAMGWSIIFVIQTLLASIAYGGFLLLLIGGILYTLGIIFFALPLFKYHHGVWHFFVLGGSITHFFCVYLYL</sequence>
<name>E3HD93_ILYPC</name>
<dbReference type="PANTHER" id="PTHR20855">
    <property type="entry name" value="ADIPOR/PROGESTIN RECEPTOR-RELATED"/>
    <property type="match status" value="1"/>
</dbReference>
<dbReference type="Pfam" id="PF03006">
    <property type="entry name" value="HlyIII"/>
    <property type="match status" value="1"/>
</dbReference>
<keyword evidence="6 8" id="KW-0472">Membrane</keyword>
<dbReference type="HOGENOM" id="CLU_051078_1_0_0"/>
<keyword evidence="9" id="KW-0614">Plasmid</keyword>
<keyword evidence="10" id="KW-1185">Reference proteome</keyword>
<feature type="transmembrane region" description="Helical" evidence="8">
    <location>
        <begin position="132"/>
        <end position="152"/>
    </location>
</feature>
<dbReference type="EMBL" id="CP002282">
    <property type="protein sequence ID" value="ADO84093.1"/>
    <property type="molecule type" value="Genomic_DNA"/>
</dbReference>
<evidence type="ECO:0000313" key="9">
    <source>
        <dbReference type="EMBL" id="ADO84093.1"/>
    </source>
</evidence>
<dbReference type="InterPro" id="IPR005744">
    <property type="entry name" value="Hy-lIII"/>
</dbReference>
<keyword evidence="7" id="KW-0479">Metal-binding</keyword>
<evidence type="ECO:0000256" key="2">
    <source>
        <dbReference type="ARBA" id="ARBA00008488"/>
    </source>
</evidence>
<keyword evidence="7" id="KW-0862">Zinc</keyword>
<feature type="binding site" evidence="7">
    <location>
        <position position="67"/>
    </location>
    <ligand>
        <name>Zn(2+)</name>
        <dbReference type="ChEBI" id="CHEBI:29105"/>
    </ligand>
</feature>
<dbReference type="InterPro" id="IPR004254">
    <property type="entry name" value="AdipoR/HlyIII-related"/>
</dbReference>
<dbReference type="GO" id="GO:0005886">
    <property type="term" value="C:plasma membrane"/>
    <property type="evidence" value="ECO:0007669"/>
    <property type="project" value="UniProtKB-SubCell"/>
</dbReference>
<feature type="binding site" evidence="7">
    <location>
        <position position="193"/>
    </location>
    <ligand>
        <name>Zn(2+)</name>
        <dbReference type="ChEBI" id="CHEBI:29105"/>
    </ligand>
</feature>
<dbReference type="NCBIfam" id="TIGR01065">
    <property type="entry name" value="hlyIII"/>
    <property type="match status" value="1"/>
</dbReference>
<comment type="subcellular location">
    <subcellularLocation>
        <location evidence="1">Cell membrane</location>
        <topology evidence="1">Multi-pass membrane protein</topology>
    </subcellularLocation>
</comment>
<evidence type="ECO:0000256" key="1">
    <source>
        <dbReference type="ARBA" id="ARBA00004651"/>
    </source>
</evidence>
<organism evidence="9 10">
    <name type="scientific">Ilyobacter polytropus (strain ATCC 51220 / DSM 2926 / LMG 16218 / CuHBu1)</name>
    <dbReference type="NCBI Taxonomy" id="572544"/>
    <lineage>
        <taxon>Bacteria</taxon>
        <taxon>Fusobacteriati</taxon>
        <taxon>Fusobacteriota</taxon>
        <taxon>Fusobacteriia</taxon>
        <taxon>Fusobacteriales</taxon>
        <taxon>Fusobacteriaceae</taxon>
        <taxon>Ilyobacter</taxon>
    </lineage>
</organism>
<feature type="transmembrane region" description="Helical" evidence="8">
    <location>
        <begin position="158"/>
        <end position="184"/>
    </location>
</feature>
<dbReference type="AlphaFoldDB" id="E3HD93"/>
<feature type="transmembrane region" description="Helical" evidence="8">
    <location>
        <begin position="44"/>
        <end position="63"/>
    </location>
</feature>
<feature type="transmembrane region" description="Helical" evidence="8">
    <location>
        <begin position="108"/>
        <end position="125"/>
    </location>
</feature>
<keyword evidence="3" id="KW-1003">Cell membrane</keyword>
<evidence type="ECO:0000313" key="10">
    <source>
        <dbReference type="Proteomes" id="UP000006875"/>
    </source>
</evidence>
<evidence type="ECO:0000256" key="6">
    <source>
        <dbReference type="ARBA" id="ARBA00023136"/>
    </source>
</evidence>
<dbReference type="GO" id="GO:0140911">
    <property type="term" value="F:pore-forming activity"/>
    <property type="evidence" value="ECO:0007669"/>
    <property type="project" value="InterPro"/>
</dbReference>
<proteinExistence type="inferred from homology"/>
<evidence type="ECO:0000256" key="3">
    <source>
        <dbReference type="ARBA" id="ARBA00022475"/>
    </source>
</evidence>
<dbReference type="GO" id="GO:0046872">
    <property type="term" value="F:metal ion binding"/>
    <property type="evidence" value="ECO:0007669"/>
    <property type="project" value="UniProtKB-KW"/>
</dbReference>
<dbReference type="Proteomes" id="UP000006875">
    <property type="component" value="Plasmid pILYOP01"/>
</dbReference>
<dbReference type="PANTHER" id="PTHR20855:SF3">
    <property type="entry name" value="LD03007P"/>
    <property type="match status" value="1"/>
</dbReference>
<evidence type="ECO:0000256" key="7">
    <source>
        <dbReference type="PIRSR" id="PIRSR604254-1"/>
    </source>
</evidence>
<reference evidence="9 10" key="1">
    <citation type="journal article" date="2010" name="Stand. Genomic Sci.">
        <title>Complete genome sequence of Ilyobacter polytropus type strain (CuHbu1).</title>
        <authorList>
            <person name="Sikorski J."/>
            <person name="Chertkov O."/>
            <person name="Lapidus A."/>
            <person name="Nolan M."/>
            <person name="Lucas S."/>
            <person name="Del Rio T.G."/>
            <person name="Tice H."/>
            <person name="Cheng J.F."/>
            <person name="Tapia R."/>
            <person name="Han C."/>
            <person name="Goodwin L."/>
            <person name="Pitluck S."/>
            <person name="Liolios K."/>
            <person name="Ivanova N."/>
            <person name="Mavromatis K."/>
            <person name="Mikhailova N."/>
            <person name="Pati A."/>
            <person name="Chen A."/>
            <person name="Palaniappan K."/>
            <person name="Land M."/>
            <person name="Hauser L."/>
            <person name="Chang Y.J."/>
            <person name="Jeffries C.D."/>
            <person name="Brambilla E."/>
            <person name="Yasawong M."/>
            <person name="Rohde M."/>
            <person name="Pukall R."/>
            <person name="Spring S."/>
            <person name="Goker M."/>
            <person name="Woyke T."/>
            <person name="Bristow J."/>
            <person name="Eisen J.A."/>
            <person name="Markowitz V."/>
            <person name="Hugenholtz P."/>
            <person name="Kyrpides N.C."/>
            <person name="Klenk H.P."/>
        </authorList>
    </citation>
    <scope>NUCLEOTIDE SEQUENCE [LARGE SCALE GENOMIC DNA]</scope>
    <source>
        <strain evidence="10">ATCC 51220 / DSM 2926 / LMG 16218 / CuHBu1</strain>
        <plasmid evidence="10">pILYOP01</plasmid>
    </source>
</reference>
<evidence type="ECO:0000256" key="8">
    <source>
        <dbReference type="SAM" id="Phobius"/>
    </source>
</evidence>
<evidence type="ECO:0000256" key="4">
    <source>
        <dbReference type="ARBA" id="ARBA00022692"/>
    </source>
</evidence>
<dbReference type="RefSeq" id="WP_013388752.1">
    <property type="nucleotide sequence ID" value="NC_014633.1"/>
</dbReference>
<protein>
    <submittedName>
        <fullName evidence="9">Channel protein, hemolysin III family</fullName>
    </submittedName>
</protein>
<dbReference type="OrthoDB" id="9813689at2"/>
<gene>
    <name evidence="9" type="ordered locus">Ilyop_2333</name>
</gene>